<dbReference type="SUPFAM" id="SSF82185">
    <property type="entry name" value="Histone H3 K4-specific methyltransferase SET7/9 N-terminal domain"/>
    <property type="match status" value="1"/>
</dbReference>
<proteinExistence type="predicted"/>
<reference evidence="1" key="1">
    <citation type="submission" date="2018-05" db="EMBL/GenBank/DDBJ databases">
        <authorList>
            <person name="Lanie J.A."/>
            <person name="Ng W.-L."/>
            <person name="Kazmierczak K.M."/>
            <person name="Andrzejewski T.M."/>
            <person name="Davidsen T.M."/>
            <person name="Wayne K.J."/>
            <person name="Tettelin H."/>
            <person name="Glass J.I."/>
            <person name="Rusch D."/>
            <person name="Podicherti R."/>
            <person name="Tsui H.-C.T."/>
            <person name="Winkler M.E."/>
        </authorList>
    </citation>
    <scope>NUCLEOTIDE SEQUENCE</scope>
</reference>
<dbReference type="Gene3D" id="2.20.110.10">
    <property type="entry name" value="Histone H3 K4-specific methyltransferase SET7/9 N-terminal domain"/>
    <property type="match status" value="1"/>
</dbReference>
<gene>
    <name evidence="1" type="ORF">METZ01_LOCUS336997</name>
</gene>
<evidence type="ECO:0000313" key="1">
    <source>
        <dbReference type="EMBL" id="SVC84143.1"/>
    </source>
</evidence>
<name>A0A382QF20_9ZZZZ</name>
<organism evidence="1">
    <name type="scientific">marine metagenome</name>
    <dbReference type="NCBI Taxonomy" id="408172"/>
    <lineage>
        <taxon>unclassified sequences</taxon>
        <taxon>metagenomes</taxon>
        <taxon>ecological metagenomes</taxon>
    </lineage>
</organism>
<dbReference type="AlphaFoldDB" id="A0A382QF20"/>
<protein>
    <submittedName>
        <fullName evidence="1">Uncharacterized protein</fullName>
    </submittedName>
</protein>
<accession>A0A382QF20</accession>
<sequence>MLTSRIAGVGSAGVKALAASLVLFASLNVSFAQKKPNLDDPKVQDAIISVAIDWGKLEERDEKGEELYYAPNQQTPYTGWAKYMHDNGQIRSLVHCIDGKFHGLWTRWYDNGQKKSEMTWKDGKLVTAVAWKRNGEKCPHSNVVDGNGVYVDYNEDGTIYAGRGDTFKDGKLVVDGNGTIIFED</sequence>
<dbReference type="EMBL" id="UINC01114086">
    <property type="protein sequence ID" value="SVC84143.1"/>
    <property type="molecule type" value="Genomic_DNA"/>
</dbReference>